<keyword evidence="2" id="KW-1185">Reference proteome</keyword>
<proteinExistence type="predicted"/>
<dbReference type="Ensembl" id="ENSPCET00000000206.1">
    <property type="protein sequence ID" value="ENSPCEP00000000202.1"/>
    <property type="gene ID" value="ENSPCEG00000000190.1"/>
</dbReference>
<reference evidence="1" key="2">
    <citation type="submission" date="2025-09" db="UniProtKB">
        <authorList>
            <consortium name="Ensembl"/>
        </authorList>
    </citation>
    <scope>IDENTIFICATION</scope>
</reference>
<dbReference type="Proteomes" id="UP000694393">
    <property type="component" value="Unplaced"/>
</dbReference>
<organism evidence="1 2">
    <name type="scientific">Pelusios castaneus</name>
    <name type="common">West African mud turtle</name>
    <dbReference type="NCBI Taxonomy" id="367368"/>
    <lineage>
        <taxon>Eukaryota</taxon>
        <taxon>Metazoa</taxon>
        <taxon>Chordata</taxon>
        <taxon>Craniata</taxon>
        <taxon>Vertebrata</taxon>
        <taxon>Euteleostomi</taxon>
        <taxon>Archelosauria</taxon>
        <taxon>Testudinata</taxon>
        <taxon>Testudines</taxon>
        <taxon>Pleurodira</taxon>
        <taxon>Pelomedusidae</taxon>
        <taxon>Pelusios</taxon>
    </lineage>
</organism>
<evidence type="ECO:0000313" key="1">
    <source>
        <dbReference type="Ensembl" id="ENSPCEP00000000202.1"/>
    </source>
</evidence>
<evidence type="ECO:0000313" key="2">
    <source>
        <dbReference type="Proteomes" id="UP000694393"/>
    </source>
</evidence>
<name>A0A8C8R518_9SAUR</name>
<sequence>GLLISLLEKRGNRAWPSPFDPTANFIVNVIHSATGYHSKTIRFLNVAFDSSGDTLLAGDHQGNIYVFDLIGNR</sequence>
<protein>
    <submittedName>
        <fullName evidence="1">Uncharacterized protein</fullName>
    </submittedName>
</protein>
<dbReference type="AlphaFoldDB" id="A0A8C8R518"/>
<accession>A0A8C8R518</accession>
<reference evidence="1" key="1">
    <citation type="submission" date="2025-08" db="UniProtKB">
        <authorList>
            <consortium name="Ensembl"/>
        </authorList>
    </citation>
    <scope>IDENTIFICATION</scope>
</reference>